<gene>
    <name evidence="1" type="ORF">ACFH04_03620</name>
</gene>
<comment type="caution">
    <text evidence="1">The sequence shown here is derived from an EMBL/GenBank/DDBJ whole genome shotgun (WGS) entry which is preliminary data.</text>
</comment>
<evidence type="ECO:0000313" key="2">
    <source>
        <dbReference type="Proteomes" id="UP001589887"/>
    </source>
</evidence>
<protein>
    <recommendedName>
        <fullName evidence="3">NUDIX hydrolase</fullName>
    </recommendedName>
</protein>
<evidence type="ECO:0000313" key="1">
    <source>
        <dbReference type="EMBL" id="MFC0842830.1"/>
    </source>
</evidence>
<keyword evidence="2" id="KW-1185">Reference proteome</keyword>
<dbReference type="RefSeq" id="WP_394316645.1">
    <property type="nucleotide sequence ID" value="NZ_JBHMQV010000001.1"/>
</dbReference>
<reference evidence="1 2" key="1">
    <citation type="submission" date="2024-09" db="EMBL/GenBank/DDBJ databases">
        <authorList>
            <person name="Sun Q."/>
            <person name="Mori K."/>
        </authorList>
    </citation>
    <scope>NUCLEOTIDE SEQUENCE [LARGE SCALE GENOMIC DNA]</scope>
    <source>
        <strain evidence="1 2">JCM 4557</strain>
    </source>
</reference>
<sequence length="85" mass="9420">MTTMQPQSTHDIQATVRTFVVRSADSGEIIHVHEELTFPHTPPGEDRGEDRALRLVGERARDATVEEVEPGYRHPIALPDSPPPA</sequence>
<name>A0ABV6TAN6_9ACTN</name>
<accession>A0ABV6TAN6</accession>
<organism evidence="1 2">
    <name type="scientific">Streptomyces noboritoensis</name>
    <dbReference type="NCBI Taxonomy" id="67337"/>
    <lineage>
        <taxon>Bacteria</taxon>
        <taxon>Bacillati</taxon>
        <taxon>Actinomycetota</taxon>
        <taxon>Actinomycetes</taxon>
        <taxon>Kitasatosporales</taxon>
        <taxon>Streptomycetaceae</taxon>
        <taxon>Streptomyces</taxon>
    </lineage>
</organism>
<evidence type="ECO:0008006" key="3">
    <source>
        <dbReference type="Google" id="ProtNLM"/>
    </source>
</evidence>
<dbReference type="EMBL" id="JBHMQV010000001">
    <property type="protein sequence ID" value="MFC0842830.1"/>
    <property type="molecule type" value="Genomic_DNA"/>
</dbReference>
<dbReference type="Proteomes" id="UP001589887">
    <property type="component" value="Unassembled WGS sequence"/>
</dbReference>
<proteinExistence type="predicted"/>